<dbReference type="KEGG" id="mtm:MYCTH_2303709"/>
<comment type="similarity">
    <text evidence="2">Belongs to the AB hydrolase superfamily. FUS2 hydrolase family.</text>
</comment>
<dbReference type="Pfam" id="PF12697">
    <property type="entry name" value="Abhydrolase_6"/>
    <property type="match status" value="1"/>
</dbReference>
<dbReference type="SUPFAM" id="SSF53474">
    <property type="entry name" value="alpha/beta-Hydrolases"/>
    <property type="match status" value="1"/>
</dbReference>
<evidence type="ECO:0000256" key="1">
    <source>
        <dbReference type="ARBA" id="ARBA00022801"/>
    </source>
</evidence>
<evidence type="ECO:0000313" key="5">
    <source>
        <dbReference type="Proteomes" id="UP000007322"/>
    </source>
</evidence>
<dbReference type="InParanoid" id="G2QDH7"/>
<organism evidence="4 5">
    <name type="scientific">Thermothelomyces thermophilus (strain ATCC 42464 / BCRC 31852 / DSM 1799)</name>
    <name type="common">Sporotrichum thermophile</name>
    <dbReference type="NCBI Taxonomy" id="573729"/>
    <lineage>
        <taxon>Eukaryota</taxon>
        <taxon>Fungi</taxon>
        <taxon>Dikarya</taxon>
        <taxon>Ascomycota</taxon>
        <taxon>Pezizomycotina</taxon>
        <taxon>Sordariomycetes</taxon>
        <taxon>Sordariomycetidae</taxon>
        <taxon>Sordariales</taxon>
        <taxon>Chaetomiaceae</taxon>
        <taxon>Thermothelomyces</taxon>
    </lineage>
</organism>
<name>G2QDH7_THET4</name>
<dbReference type="Gene3D" id="3.40.50.1820">
    <property type="entry name" value="alpha/beta hydrolase"/>
    <property type="match status" value="1"/>
</dbReference>
<dbReference type="InterPro" id="IPR000073">
    <property type="entry name" value="AB_hydrolase_1"/>
</dbReference>
<protein>
    <recommendedName>
        <fullName evidence="3">AB hydrolase-1 domain-containing protein</fullName>
    </recommendedName>
</protein>
<feature type="domain" description="AB hydrolase-1" evidence="3">
    <location>
        <begin position="189"/>
        <end position="396"/>
    </location>
</feature>
<accession>G2QDH7</accession>
<keyword evidence="5" id="KW-1185">Reference proteome</keyword>
<dbReference type="Proteomes" id="UP000007322">
    <property type="component" value="Chromosome 3"/>
</dbReference>
<dbReference type="eggNOG" id="ENOG502QPTG">
    <property type="taxonomic scope" value="Eukaryota"/>
</dbReference>
<dbReference type="GeneID" id="11507360"/>
<gene>
    <name evidence="4" type="ORF">MYCTH_2303709</name>
</gene>
<evidence type="ECO:0000256" key="2">
    <source>
        <dbReference type="ARBA" id="ARBA00038115"/>
    </source>
</evidence>
<evidence type="ECO:0000259" key="3">
    <source>
        <dbReference type="Pfam" id="PF12697"/>
    </source>
</evidence>
<dbReference type="OMA" id="FQMRWEV"/>
<dbReference type="GO" id="GO:0016787">
    <property type="term" value="F:hydrolase activity"/>
    <property type="evidence" value="ECO:0007669"/>
    <property type="project" value="UniProtKB-KW"/>
</dbReference>
<dbReference type="VEuPathDB" id="FungiDB:MYCTH_2303709"/>
<dbReference type="Gene3D" id="1.20.1440.110">
    <property type="entry name" value="acylaminoacyl peptidase"/>
    <property type="match status" value="1"/>
</dbReference>
<dbReference type="HOGENOM" id="CLU_034451_0_0_1"/>
<dbReference type="InterPro" id="IPR050261">
    <property type="entry name" value="FrsA_esterase"/>
</dbReference>
<dbReference type="OrthoDB" id="249703at2759"/>
<dbReference type="PANTHER" id="PTHR22946:SF13">
    <property type="entry name" value="ALPHA_BETA HYDROLASE PSOB"/>
    <property type="match status" value="1"/>
</dbReference>
<dbReference type="AlphaFoldDB" id="G2QDH7"/>
<proteinExistence type="inferred from homology"/>
<reference evidence="4 5" key="1">
    <citation type="journal article" date="2011" name="Nat. Biotechnol.">
        <title>Comparative genomic analysis of the thermophilic biomass-degrading fungi Myceliophthora thermophila and Thielavia terrestris.</title>
        <authorList>
            <person name="Berka R.M."/>
            <person name="Grigoriev I.V."/>
            <person name="Otillar R."/>
            <person name="Salamov A."/>
            <person name="Grimwood J."/>
            <person name="Reid I."/>
            <person name="Ishmael N."/>
            <person name="John T."/>
            <person name="Darmond C."/>
            <person name="Moisan M.-C."/>
            <person name="Henrissat B."/>
            <person name="Coutinho P.M."/>
            <person name="Lombard V."/>
            <person name="Natvig D.O."/>
            <person name="Lindquist E."/>
            <person name="Schmutz J."/>
            <person name="Lucas S."/>
            <person name="Harris P."/>
            <person name="Powlowski J."/>
            <person name="Bellemare A."/>
            <person name="Taylor D."/>
            <person name="Butler G."/>
            <person name="de Vries R.P."/>
            <person name="Allijn I.E."/>
            <person name="van den Brink J."/>
            <person name="Ushinsky S."/>
            <person name="Storms R."/>
            <person name="Powell A.J."/>
            <person name="Paulsen I.T."/>
            <person name="Elbourne L.D.H."/>
            <person name="Baker S.E."/>
            <person name="Magnuson J."/>
            <person name="LaBoissiere S."/>
            <person name="Clutterbuck A.J."/>
            <person name="Martinez D."/>
            <person name="Wogulis M."/>
            <person name="de Leon A.L."/>
            <person name="Rey M.W."/>
            <person name="Tsang A."/>
        </authorList>
    </citation>
    <scope>NUCLEOTIDE SEQUENCE [LARGE SCALE GENOMIC DNA]</scope>
    <source>
        <strain evidence="5">ATCC 42464 / BCRC 31852 / DSM 1799</strain>
    </source>
</reference>
<dbReference type="EMBL" id="CP003004">
    <property type="protein sequence ID" value="AEO57489.1"/>
    <property type="molecule type" value="Genomic_DNA"/>
</dbReference>
<dbReference type="InterPro" id="IPR029058">
    <property type="entry name" value="AB_hydrolase_fold"/>
</dbReference>
<sequence length="488" mass="55410">MYPFFTYSPNRHYFEYKWYNLELLRLLGAAPYGGCDAAEFLELVASLIPNDADDWNRKFLALAERTQSWAEEMQRNGHLSAARGAFLRASNYFRCAQYLFPIMPAEEQPYFLSLYHRSISNFEQATKLMEHDVRRVRIPFQPPEYRAPLLRLPGWLHLPAPSRRLKGRKTPVLICIGGADSTQEELYFLHVAEGPGLGYAVLTFDGPGQGLVLREDGVPLRPDGEIVVEAVLDFLASYAEEHPEADLDLDAVAVTGQSLGGYLALRGAADARIKACVAVDPVYDFYDLAMSRMPRWFMWPWERNYMGDGFVDFAVREHAKLDVATKYTFAQGCHMFGSSNPAQMIRDMKQYTFRLDRTVTADNKNRGRANRDYLEWVRCPVLVTGAGGDPKLFLAEMSTSAIMRNLVNVPEGQKELWVPKAWSEGGAQAKSGAWPLLQYRTFKFLDEKLGIQRPSSPKRVYENGYENGYTNGFVKNGYENGFVTNGYH</sequence>
<dbReference type="PANTHER" id="PTHR22946">
    <property type="entry name" value="DIENELACTONE HYDROLASE DOMAIN-CONTAINING PROTEIN-RELATED"/>
    <property type="match status" value="1"/>
</dbReference>
<evidence type="ECO:0000313" key="4">
    <source>
        <dbReference type="EMBL" id="AEO57489.1"/>
    </source>
</evidence>
<dbReference type="RefSeq" id="XP_003662734.1">
    <property type="nucleotide sequence ID" value="XM_003662686.1"/>
</dbReference>
<keyword evidence="1" id="KW-0378">Hydrolase</keyword>